<accession>A0A7J8F156</accession>
<evidence type="ECO:0000313" key="3">
    <source>
        <dbReference type="Proteomes" id="UP000593571"/>
    </source>
</evidence>
<evidence type="ECO:0000256" key="1">
    <source>
        <dbReference type="SAM" id="MobiDB-lite"/>
    </source>
</evidence>
<sequence>MRWRRCALDRGSARAPGRGPEGRAEARAEHRRALAETSRAHLRSQQGHGDQRVPLHTYVRAPSCPGAGARAPHPVPAPASAPPLRALGGGRPSRTALPRPAKLCGRLSRPETDRRGSGHGQPPSRPITRQAHHRDRLHPPVHLVLISFQIWSSISLGL</sequence>
<dbReference type="Proteomes" id="UP000593571">
    <property type="component" value="Unassembled WGS sequence"/>
</dbReference>
<feature type="compositionally biased region" description="Basic and acidic residues" evidence="1">
    <location>
        <begin position="20"/>
        <end position="34"/>
    </location>
</feature>
<keyword evidence="3" id="KW-1185">Reference proteome</keyword>
<proteinExistence type="predicted"/>
<gene>
    <name evidence="2" type="ORF">HJG63_012441</name>
</gene>
<dbReference type="EMBL" id="JACASE010000008">
    <property type="protein sequence ID" value="KAF6441301.1"/>
    <property type="molecule type" value="Genomic_DNA"/>
</dbReference>
<dbReference type="AlphaFoldDB" id="A0A7J8F156"/>
<feature type="region of interest" description="Disordered" evidence="1">
    <location>
        <begin position="1"/>
        <end position="132"/>
    </location>
</feature>
<reference evidence="2 3" key="1">
    <citation type="journal article" date="2020" name="Nature">
        <title>Six reference-quality genomes reveal evolution of bat adaptations.</title>
        <authorList>
            <person name="Jebb D."/>
            <person name="Huang Z."/>
            <person name="Pippel M."/>
            <person name="Hughes G.M."/>
            <person name="Lavrichenko K."/>
            <person name="Devanna P."/>
            <person name="Winkler S."/>
            <person name="Jermiin L.S."/>
            <person name="Skirmuntt E.C."/>
            <person name="Katzourakis A."/>
            <person name="Burkitt-Gray L."/>
            <person name="Ray D.A."/>
            <person name="Sullivan K.A.M."/>
            <person name="Roscito J.G."/>
            <person name="Kirilenko B.M."/>
            <person name="Davalos L.M."/>
            <person name="Corthals A.P."/>
            <person name="Power M.L."/>
            <person name="Jones G."/>
            <person name="Ransome R.D."/>
            <person name="Dechmann D.K.N."/>
            <person name="Locatelli A.G."/>
            <person name="Puechmaille S.J."/>
            <person name="Fedrigo O."/>
            <person name="Jarvis E.D."/>
            <person name="Hiller M."/>
            <person name="Vernes S.C."/>
            <person name="Myers E.W."/>
            <person name="Teeling E.C."/>
        </authorList>
    </citation>
    <scope>NUCLEOTIDE SEQUENCE [LARGE SCALE GENOMIC DNA]</scope>
    <source>
        <strain evidence="2">MRouAeg1</strain>
        <tissue evidence="2">Muscle</tissue>
    </source>
</reference>
<name>A0A7J8F156_ROUAE</name>
<comment type="caution">
    <text evidence="2">The sequence shown here is derived from an EMBL/GenBank/DDBJ whole genome shotgun (WGS) entry which is preliminary data.</text>
</comment>
<evidence type="ECO:0000313" key="2">
    <source>
        <dbReference type="EMBL" id="KAF6441301.1"/>
    </source>
</evidence>
<organism evidence="2 3">
    <name type="scientific">Rousettus aegyptiacus</name>
    <name type="common">Egyptian fruit bat</name>
    <name type="synonym">Pteropus aegyptiacus</name>
    <dbReference type="NCBI Taxonomy" id="9407"/>
    <lineage>
        <taxon>Eukaryota</taxon>
        <taxon>Metazoa</taxon>
        <taxon>Chordata</taxon>
        <taxon>Craniata</taxon>
        <taxon>Vertebrata</taxon>
        <taxon>Euteleostomi</taxon>
        <taxon>Mammalia</taxon>
        <taxon>Eutheria</taxon>
        <taxon>Laurasiatheria</taxon>
        <taxon>Chiroptera</taxon>
        <taxon>Yinpterochiroptera</taxon>
        <taxon>Pteropodoidea</taxon>
        <taxon>Pteropodidae</taxon>
        <taxon>Rousettinae</taxon>
        <taxon>Rousettus</taxon>
    </lineage>
</organism>
<feature type="compositionally biased region" description="Basic and acidic residues" evidence="1">
    <location>
        <begin position="1"/>
        <end position="12"/>
    </location>
</feature>
<protein>
    <submittedName>
        <fullName evidence="2">Uncharacterized protein</fullName>
    </submittedName>
</protein>